<dbReference type="SUPFAM" id="SSF50494">
    <property type="entry name" value="Trypsin-like serine proteases"/>
    <property type="match status" value="1"/>
</dbReference>
<dbReference type="InterPro" id="IPR009003">
    <property type="entry name" value="Peptidase_S1_PA"/>
</dbReference>
<reference evidence="1" key="2">
    <citation type="submission" date="2020-09" db="EMBL/GenBank/DDBJ databases">
        <authorList>
            <person name="Sun Q."/>
            <person name="Kim S."/>
        </authorList>
    </citation>
    <scope>NUCLEOTIDE SEQUENCE</scope>
    <source>
        <strain evidence="1">KCTC 32513</strain>
    </source>
</reference>
<evidence type="ECO:0000313" key="1">
    <source>
        <dbReference type="EMBL" id="GHA91884.1"/>
    </source>
</evidence>
<protein>
    <submittedName>
        <fullName evidence="1">Endopeptidase DegP</fullName>
    </submittedName>
</protein>
<dbReference type="AlphaFoldDB" id="A0A8J3CRP6"/>
<dbReference type="RefSeq" id="WP_189496787.1">
    <property type="nucleotide sequence ID" value="NZ_BMZH01000004.1"/>
</dbReference>
<gene>
    <name evidence="1" type="ORF">GCM10009069_13870</name>
</gene>
<evidence type="ECO:0000313" key="2">
    <source>
        <dbReference type="Proteomes" id="UP000634004"/>
    </source>
</evidence>
<proteinExistence type="predicted"/>
<comment type="caution">
    <text evidence="1">The sequence shown here is derived from an EMBL/GenBank/DDBJ whole genome shotgun (WGS) entry which is preliminary data.</text>
</comment>
<dbReference type="Pfam" id="PF13365">
    <property type="entry name" value="Trypsin_2"/>
    <property type="match status" value="1"/>
</dbReference>
<reference evidence="1" key="1">
    <citation type="journal article" date="2014" name="Int. J. Syst. Evol. Microbiol.">
        <title>Complete genome sequence of Corynebacterium casei LMG S-19264T (=DSM 44701T), isolated from a smear-ripened cheese.</title>
        <authorList>
            <consortium name="US DOE Joint Genome Institute (JGI-PGF)"/>
            <person name="Walter F."/>
            <person name="Albersmeier A."/>
            <person name="Kalinowski J."/>
            <person name="Ruckert C."/>
        </authorList>
    </citation>
    <scope>NUCLEOTIDE SEQUENCE</scope>
    <source>
        <strain evidence="1">KCTC 32513</strain>
    </source>
</reference>
<organism evidence="1 2">
    <name type="scientific">Algimonas arctica</name>
    <dbReference type="NCBI Taxonomy" id="1479486"/>
    <lineage>
        <taxon>Bacteria</taxon>
        <taxon>Pseudomonadati</taxon>
        <taxon>Pseudomonadota</taxon>
        <taxon>Alphaproteobacteria</taxon>
        <taxon>Maricaulales</taxon>
        <taxon>Robiginitomaculaceae</taxon>
        <taxon>Algimonas</taxon>
    </lineage>
</organism>
<dbReference type="Gene3D" id="2.40.10.120">
    <property type="match status" value="1"/>
</dbReference>
<name>A0A8J3CRP6_9PROT</name>
<accession>A0A8J3CRP6</accession>
<dbReference type="Proteomes" id="UP000634004">
    <property type="component" value="Unassembled WGS sequence"/>
</dbReference>
<sequence>MKGLIPDWLIYLGIVIAMVAYANWDKPTITPAPPLPDLGPLLPSESPRDERILVQIDEPKSGIGTAFASTNDGEWVTARHVVDSCQNIGIKVTSRQLLRIDRTEIFQDTDLARLTTGWTRTPLPTDLDTPRTVGETGFFFGYPQGHPGEVVASLLSRGRMQVRGRYRTDESVLIWSELSRSRGLMGSLGGLSGGPVLDKDGELIGVVAAETPRRGRIYTVSPRNLSRVIAPTNSPAVPLDLKGYALQADRLRRDRRIAQVVCLNG</sequence>
<dbReference type="EMBL" id="BMZH01000004">
    <property type="protein sequence ID" value="GHA91884.1"/>
    <property type="molecule type" value="Genomic_DNA"/>
</dbReference>
<keyword evidence="2" id="KW-1185">Reference proteome</keyword>